<evidence type="ECO:0000313" key="3">
    <source>
        <dbReference type="Proteomes" id="UP000076761"/>
    </source>
</evidence>
<proteinExistence type="predicted"/>
<dbReference type="AlphaFoldDB" id="A0A165QBG3"/>
<dbReference type="EMBL" id="KV425598">
    <property type="protein sequence ID" value="KZT22184.1"/>
    <property type="molecule type" value="Genomic_DNA"/>
</dbReference>
<feature type="region of interest" description="Disordered" evidence="1">
    <location>
        <begin position="321"/>
        <end position="343"/>
    </location>
</feature>
<reference evidence="2 3" key="1">
    <citation type="journal article" date="2016" name="Mol. Biol. Evol.">
        <title>Comparative Genomics of Early-Diverging Mushroom-Forming Fungi Provides Insights into the Origins of Lignocellulose Decay Capabilities.</title>
        <authorList>
            <person name="Nagy L.G."/>
            <person name="Riley R."/>
            <person name="Tritt A."/>
            <person name="Adam C."/>
            <person name="Daum C."/>
            <person name="Floudas D."/>
            <person name="Sun H."/>
            <person name="Yadav J.S."/>
            <person name="Pangilinan J."/>
            <person name="Larsson K.H."/>
            <person name="Matsuura K."/>
            <person name="Barry K."/>
            <person name="Labutti K."/>
            <person name="Kuo R."/>
            <person name="Ohm R.A."/>
            <person name="Bhattacharya S.S."/>
            <person name="Shirouzu T."/>
            <person name="Yoshinaga Y."/>
            <person name="Martin F.M."/>
            <person name="Grigoriev I.V."/>
            <person name="Hibbett D.S."/>
        </authorList>
    </citation>
    <scope>NUCLEOTIDE SEQUENCE [LARGE SCALE GENOMIC DNA]</scope>
    <source>
        <strain evidence="2 3">HHB14362 ss-1</strain>
    </source>
</reference>
<organism evidence="2 3">
    <name type="scientific">Neolentinus lepideus HHB14362 ss-1</name>
    <dbReference type="NCBI Taxonomy" id="1314782"/>
    <lineage>
        <taxon>Eukaryota</taxon>
        <taxon>Fungi</taxon>
        <taxon>Dikarya</taxon>
        <taxon>Basidiomycota</taxon>
        <taxon>Agaricomycotina</taxon>
        <taxon>Agaricomycetes</taxon>
        <taxon>Gloeophyllales</taxon>
        <taxon>Gloeophyllaceae</taxon>
        <taxon>Neolentinus</taxon>
    </lineage>
</organism>
<feature type="compositionally biased region" description="Acidic residues" evidence="1">
    <location>
        <begin position="329"/>
        <end position="343"/>
    </location>
</feature>
<sequence length="343" mass="39693">MTFIGMRMNSPFSVNIDREAYKSFLLSKLGEWLPDGRAGLALIAQLVPPLVDPEAAKLDGSLVTKSETSDPGLGQLSIPTELLERIFSEFDEITDVGCLCLANSKLWTIGYPYFMEHIRTHMVRWEGDRLMCIGDYARDLPEGTLTEEEIEKLEEDPKCRGRLYHYAYENYDSYHEITSYFRMALNEFEESLEPVEAKGWARLCEPLRKACSGYYDNRDYLYNDQWILCNLSKQEYVRGSCLKDMAGRALSLGDVLLSQICWSQDDSTALRYRGPIHEGRWAGDRFAVESLEDFEKRDDPEDWDDVSQEVIKQTMDIWRAEHGRGWPDGGDEEDDEYEYESDY</sequence>
<evidence type="ECO:0000313" key="2">
    <source>
        <dbReference type="EMBL" id="KZT22184.1"/>
    </source>
</evidence>
<accession>A0A165QBG3</accession>
<dbReference type="OrthoDB" id="2588098at2759"/>
<name>A0A165QBG3_9AGAM</name>
<dbReference type="InParanoid" id="A0A165QBG3"/>
<evidence type="ECO:0000256" key="1">
    <source>
        <dbReference type="SAM" id="MobiDB-lite"/>
    </source>
</evidence>
<protein>
    <recommendedName>
        <fullName evidence="4">F-box domain-containing protein</fullName>
    </recommendedName>
</protein>
<gene>
    <name evidence="2" type="ORF">NEOLEDRAFT_1181081</name>
</gene>
<evidence type="ECO:0008006" key="4">
    <source>
        <dbReference type="Google" id="ProtNLM"/>
    </source>
</evidence>
<dbReference type="Proteomes" id="UP000076761">
    <property type="component" value="Unassembled WGS sequence"/>
</dbReference>
<keyword evidence="3" id="KW-1185">Reference proteome</keyword>